<dbReference type="Proteomes" id="UP001202248">
    <property type="component" value="Unassembled WGS sequence"/>
</dbReference>
<dbReference type="RefSeq" id="WP_240827325.1">
    <property type="nucleotide sequence ID" value="NZ_JAKWBL010000001.1"/>
</dbReference>
<evidence type="ECO:0008006" key="3">
    <source>
        <dbReference type="Google" id="ProtNLM"/>
    </source>
</evidence>
<comment type="caution">
    <text evidence="1">The sequence shown here is derived from an EMBL/GenBank/DDBJ whole genome shotgun (WGS) entry which is preliminary data.</text>
</comment>
<name>A0ABS9SHY4_9BACT</name>
<keyword evidence="2" id="KW-1185">Reference proteome</keyword>
<evidence type="ECO:0000313" key="1">
    <source>
        <dbReference type="EMBL" id="MCH5597976.1"/>
    </source>
</evidence>
<sequence>MAINNSPLQDIPELKTTLDAYNAVTAAMNITSLAGAIGKGTIAKFFKELDNPAAKKALLAQAKNGSDDAKKVLDVEAELKAYSEAKLGKDWWKGAGRFIAKTGTELRTHLSTIITKPAGVPYNGNMYRYIPAKHADNAANAKAIIQTASSDIDNRFRR</sequence>
<gene>
    <name evidence="1" type="ORF">MKP09_08685</name>
</gene>
<protein>
    <recommendedName>
        <fullName evidence="3">HK97 gp10 family phage protein</fullName>
    </recommendedName>
</protein>
<accession>A0ABS9SHY4</accession>
<proteinExistence type="predicted"/>
<organism evidence="1 2">
    <name type="scientific">Niabella ginsengisoli</name>
    <dbReference type="NCBI Taxonomy" id="522298"/>
    <lineage>
        <taxon>Bacteria</taxon>
        <taxon>Pseudomonadati</taxon>
        <taxon>Bacteroidota</taxon>
        <taxon>Chitinophagia</taxon>
        <taxon>Chitinophagales</taxon>
        <taxon>Chitinophagaceae</taxon>
        <taxon>Niabella</taxon>
    </lineage>
</organism>
<dbReference type="EMBL" id="JAKWBL010000001">
    <property type="protein sequence ID" value="MCH5597976.1"/>
    <property type="molecule type" value="Genomic_DNA"/>
</dbReference>
<reference evidence="1 2" key="1">
    <citation type="submission" date="2022-02" db="EMBL/GenBank/DDBJ databases">
        <authorList>
            <person name="Min J."/>
        </authorList>
    </citation>
    <scope>NUCLEOTIDE SEQUENCE [LARGE SCALE GENOMIC DNA]</scope>
    <source>
        <strain evidence="1 2">GR10-1</strain>
    </source>
</reference>
<evidence type="ECO:0000313" key="2">
    <source>
        <dbReference type="Proteomes" id="UP001202248"/>
    </source>
</evidence>